<dbReference type="InterPro" id="IPR019775">
    <property type="entry name" value="WD40_repeat_CS"/>
</dbReference>
<dbReference type="InterPro" id="IPR024977">
    <property type="entry name" value="Apc4-like_WD40_dom"/>
</dbReference>
<feature type="repeat" description="WD" evidence="3">
    <location>
        <begin position="884"/>
        <end position="925"/>
    </location>
</feature>
<sequence length="1487" mass="162699">MLTPLARLETARHGSIEARLRCFYELVGPTQGWLAACRDIIAMRQPDLLDLTSPSPLAWAASLIAEQTPLAASAVITRPAASADLALALLVAERDPDEAEALILRAATQWANNASTGIAHSAPKQAPEGKVPSRNLIGSKFALPEGLDPVVLATFVDLAHWLTGQPLEPVATCSLPVLLEHAGGGLVADLTFDLIPDLPVVCFPAPATMAFCAFDATFAQALQTAEMLVHERGLWSNQGAVRWYVDVRAPRLQRDVLLQHLRGSSLGLGFTLGLLHLLRADGSSLQRHWAVTGALGSVEGDVVSVAGYATKLAAAANARLHVLYPVVDQAQVARLLQAAQIQTHGVEDVDRALAFLQGEERPPCPYRGLDHFSEADAPFFFGRQYETATLIERLRQRPRLLALLGGSGSGKSSLIYAGLVAQLALADPNWQVVSVRLADRPFLALAEAGLLAHGEDLLASLSQQMQLRSPEAQRVIVFDQFEEFLVLCRPELRARFLEKLQAVLEGDVPVTLLIVMRNDFYSQLSRLAPSLMPSVADNQIHLPNTLTREALIDMITAPALAVGVALEAGLAERIVGDVFHEHPAEAHGSGATLPLLQFMLTRLWEQSDGMQLAHSAYQAIGGISGSLISWGTTTVEQLTEQQRMLVARLLLEFVQPGNASEGRPDSRRRRTITALAEALDEDPDLMPTLQHLVAARLLVSGREHGRETVELIHDALVQEWPYLRDLLEQNRRFLAWKHAGERQLAHWQAGGERPGRLIPRDELATARRWRDERQRDLGTPLLRYLTASETYWHRRQWHTRLIVGGVMAVLLIGLFATLLAYQHVSANLRRSNAERSALAARQMVAQRPEAAIGQALEAFALDANPTTEETLHLLAQTTAMRAILTGHQQSVLALAVSPDGQTLATASSDRTIILWDLPQGEARQQLRGHTDQINTLVFSPDGQTLASGGGPSDRTVRLWDTTNGALRASLQGHSRGVVALAFRPDGLILASMSGEDDIAVPGDGTVRLWEVATGEEIAIVKLDDGFLQTIAFHPDGQKIIIVSRSSLVQWHLGSGKHELRPHRQHSLSSATVSANGRFVVLGGDDGTMLVTSLGDETNDLVLRSDGLPVTAIMLSRDNAALVSGHTDGQIRLWDLNARRVVRSYRGHTAEIRAITLSPDGALMISGGRDRQVRLWARKPGGELHAPLQLHGPIHALAFNHAGTTLAIATHDRQVVLYDLAHGEREFTITNSHATVQALAFSHDDQLLALGDRNGVISIWDRREQTIIRQFADHQGAIQALSFSPQRPLLASIATDDTLRLWDQRADWAGRTIYAHRHDPVALLFQPHTSRIVTASRDQTVRRWDATTAQQDGRDLEVSAIITALAYDQRGWLYVGLASGEVQSFDPQMVEQHRVATGETPFALFTCSDQALLVIASETVAAYDDDAWDQPAILFRAEQPLTSAALSTDRRLLALGNREGEVYLLFTDPQQVGQVLEERLRERTASMK</sequence>
<dbReference type="InterPro" id="IPR015943">
    <property type="entry name" value="WD40/YVTN_repeat-like_dom_sf"/>
</dbReference>
<keyword evidence="2" id="KW-0677">Repeat</keyword>
<dbReference type="PANTHER" id="PTHR19879">
    <property type="entry name" value="TRANSCRIPTION INITIATION FACTOR TFIID"/>
    <property type="match status" value="1"/>
</dbReference>
<feature type="domain" description="Anaphase-promoting complex subunit 4-like WD40" evidence="4">
    <location>
        <begin position="1205"/>
        <end position="1283"/>
    </location>
</feature>
<feature type="repeat" description="WD" evidence="3">
    <location>
        <begin position="1102"/>
        <end position="1143"/>
    </location>
</feature>
<proteinExistence type="predicted"/>
<dbReference type="PROSITE" id="PS50082">
    <property type="entry name" value="WD_REPEATS_2"/>
    <property type="match status" value="8"/>
</dbReference>
<feature type="repeat" description="WD" evidence="3">
    <location>
        <begin position="1228"/>
        <end position="1269"/>
    </location>
</feature>
<dbReference type="SMART" id="SM00320">
    <property type="entry name" value="WD40"/>
    <property type="match status" value="12"/>
</dbReference>
<dbReference type="PANTHER" id="PTHR19879:SF9">
    <property type="entry name" value="TRANSCRIPTION INITIATION FACTOR TFIID SUBUNIT 5"/>
    <property type="match status" value="1"/>
</dbReference>
<dbReference type="Gene3D" id="2.130.10.10">
    <property type="entry name" value="YVTN repeat-like/Quinoprotein amine dehydrogenase"/>
    <property type="match status" value="4"/>
</dbReference>
<dbReference type="Proteomes" id="UP001193081">
    <property type="component" value="Unassembled WGS sequence"/>
</dbReference>
<evidence type="ECO:0000256" key="3">
    <source>
        <dbReference type="PROSITE-ProRule" id="PRU00221"/>
    </source>
</evidence>
<evidence type="ECO:0000256" key="1">
    <source>
        <dbReference type="ARBA" id="ARBA00022574"/>
    </source>
</evidence>
<dbReference type="EMBL" id="SIJK02000005">
    <property type="protein sequence ID" value="MBP1464954.1"/>
    <property type="molecule type" value="Genomic_DNA"/>
</dbReference>
<keyword evidence="7" id="KW-1185">Reference proteome</keyword>
<dbReference type="InterPro" id="IPR001680">
    <property type="entry name" value="WD40_rpt"/>
</dbReference>
<dbReference type="SUPFAM" id="SSF50978">
    <property type="entry name" value="WD40 repeat-like"/>
    <property type="match status" value="2"/>
</dbReference>
<name>A0ABS4D695_9CHLR</name>
<dbReference type="Pfam" id="PF12894">
    <property type="entry name" value="ANAPC4_WD40"/>
    <property type="match status" value="1"/>
</dbReference>
<protein>
    <submittedName>
        <fullName evidence="6">WD40 repeat domain-containing protein</fullName>
    </submittedName>
</protein>
<reference evidence="6 7" key="1">
    <citation type="submission" date="2021-03" db="EMBL/GenBank/DDBJ databases">
        <authorList>
            <person name="Grouzdev D.S."/>
        </authorList>
    </citation>
    <scope>NUCLEOTIDE SEQUENCE [LARGE SCALE GENOMIC DNA]</scope>
    <source>
        <strain evidence="6 7">M50-1</strain>
    </source>
</reference>
<feature type="repeat" description="WD" evidence="3">
    <location>
        <begin position="926"/>
        <end position="969"/>
    </location>
</feature>
<dbReference type="Pfam" id="PF20703">
    <property type="entry name" value="nSTAND1"/>
    <property type="match status" value="1"/>
</dbReference>
<dbReference type="PRINTS" id="PR00320">
    <property type="entry name" value="GPROTEINBRPT"/>
</dbReference>
<dbReference type="PROSITE" id="PS50294">
    <property type="entry name" value="WD_REPEATS_REGION"/>
    <property type="match status" value="6"/>
</dbReference>
<dbReference type="InterPro" id="IPR014721">
    <property type="entry name" value="Ribsml_uS5_D2-typ_fold_subgr"/>
</dbReference>
<dbReference type="InterPro" id="IPR036322">
    <property type="entry name" value="WD40_repeat_dom_sf"/>
</dbReference>
<feature type="repeat" description="WD" evidence="3">
    <location>
        <begin position="1270"/>
        <end position="1302"/>
    </location>
</feature>
<keyword evidence="1 3" id="KW-0853">WD repeat</keyword>
<comment type="caution">
    <text evidence="6">The sequence shown here is derived from an EMBL/GenBank/DDBJ whole genome shotgun (WGS) entry which is preliminary data.</text>
</comment>
<dbReference type="Gene3D" id="3.30.230.10">
    <property type="match status" value="1"/>
</dbReference>
<feature type="repeat" description="WD" evidence="3">
    <location>
        <begin position="1144"/>
        <end position="1175"/>
    </location>
</feature>
<gene>
    <name evidence="6" type="ORF">EYB53_004450</name>
</gene>
<evidence type="ECO:0000313" key="6">
    <source>
        <dbReference type="EMBL" id="MBP1464954.1"/>
    </source>
</evidence>
<dbReference type="Pfam" id="PF00400">
    <property type="entry name" value="WD40"/>
    <property type="match status" value="6"/>
</dbReference>
<evidence type="ECO:0000259" key="5">
    <source>
        <dbReference type="Pfam" id="PF20703"/>
    </source>
</evidence>
<dbReference type="CDD" id="cd00200">
    <property type="entry name" value="WD40"/>
    <property type="match status" value="2"/>
</dbReference>
<feature type="domain" description="Novel STAND NTPase 1" evidence="5">
    <location>
        <begin position="365"/>
        <end position="754"/>
    </location>
</feature>
<evidence type="ECO:0000256" key="2">
    <source>
        <dbReference type="ARBA" id="ARBA00022737"/>
    </source>
</evidence>
<evidence type="ECO:0000259" key="4">
    <source>
        <dbReference type="Pfam" id="PF12894"/>
    </source>
</evidence>
<dbReference type="PROSITE" id="PS00678">
    <property type="entry name" value="WD_REPEATS_1"/>
    <property type="match status" value="3"/>
</dbReference>
<dbReference type="RefSeq" id="WP_135477022.1">
    <property type="nucleotide sequence ID" value="NZ_SIJK02000005.1"/>
</dbReference>
<evidence type="ECO:0000313" key="7">
    <source>
        <dbReference type="Proteomes" id="UP001193081"/>
    </source>
</evidence>
<dbReference type="InterPro" id="IPR027417">
    <property type="entry name" value="P-loop_NTPase"/>
</dbReference>
<dbReference type="InterPro" id="IPR020472">
    <property type="entry name" value="WD40_PAC1"/>
</dbReference>
<accession>A0ABS4D695</accession>
<dbReference type="InterPro" id="IPR049052">
    <property type="entry name" value="nSTAND1"/>
</dbReference>
<feature type="repeat" description="WD" evidence="3">
    <location>
        <begin position="970"/>
        <end position="1019"/>
    </location>
</feature>
<dbReference type="SUPFAM" id="SSF52540">
    <property type="entry name" value="P-loop containing nucleoside triphosphate hydrolases"/>
    <property type="match status" value="1"/>
</dbReference>
<organism evidence="6 7">
    <name type="scientific">Candidatus Chloroploca mongolica</name>
    <dbReference type="NCBI Taxonomy" id="2528176"/>
    <lineage>
        <taxon>Bacteria</taxon>
        <taxon>Bacillati</taxon>
        <taxon>Chloroflexota</taxon>
        <taxon>Chloroflexia</taxon>
        <taxon>Chloroflexales</taxon>
        <taxon>Chloroflexineae</taxon>
        <taxon>Oscillochloridaceae</taxon>
        <taxon>Candidatus Chloroploca</taxon>
    </lineage>
</organism>
<feature type="repeat" description="WD" evidence="3">
    <location>
        <begin position="1312"/>
        <end position="1353"/>
    </location>
</feature>